<feature type="compositionally biased region" description="Basic and acidic residues" evidence="1">
    <location>
        <begin position="156"/>
        <end position="176"/>
    </location>
</feature>
<keyword evidence="2" id="KW-0812">Transmembrane</keyword>
<accession>A0A2G5UQK1</accession>
<evidence type="ECO:0000313" key="3">
    <source>
        <dbReference type="EMBL" id="PIC41832.1"/>
    </source>
</evidence>
<dbReference type="Proteomes" id="UP000230233">
    <property type="component" value="Chromosome III"/>
</dbReference>
<keyword evidence="2" id="KW-0472">Membrane</keyword>
<name>A0A2G5UQK1_9PELO</name>
<proteinExistence type="predicted"/>
<feature type="region of interest" description="Disordered" evidence="1">
    <location>
        <begin position="154"/>
        <end position="177"/>
    </location>
</feature>
<keyword evidence="4" id="KW-1185">Reference proteome</keyword>
<gene>
    <name evidence="3" type="primary">Cni-C23G10.10</name>
    <name evidence="3" type="synonym">Cnig_chr_III.g9116</name>
    <name evidence="3" type="ORF">B9Z55_009116</name>
</gene>
<keyword evidence="2" id="KW-1133">Transmembrane helix</keyword>
<sequence>MNSKFKMNLLPDPPTLLGLRYRTIFQMLQVINGVRYLICPDYLNHKQPIPTYISIFCILIPSAISFFLALDEKSRSWEIVQNFTYFIGFVYVTLVTSCLYSLTDSDEKKSENVWDQMLYWHELFITCGMHSCAKSECLYYEKLEQYEREIEEQEVGEMKSKKQRKAEERKEKDKISKNFSKINLPTKEIMDNDKGRYYQGLL</sequence>
<feature type="transmembrane region" description="Helical" evidence="2">
    <location>
        <begin position="50"/>
        <end position="70"/>
    </location>
</feature>
<dbReference type="AlphaFoldDB" id="A0A2G5UQK1"/>
<reference evidence="4" key="1">
    <citation type="submission" date="2017-10" db="EMBL/GenBank/DDBJ databases">
        <title>Rapid genome shrinkage in a self-fertile nematode reveals novel sperm competition proteins.</title>
        <authorList>
            <person name="Yin D."/>
            <person name="Schwarz E.M."/>
            <person name="Thomas C.G."/>
            <person name="Felde R.L."/>
            <person name="Korf I.F."/>
            <person name="Cutter A.D."/>
            <person name="Schartner C.M."/>
            <person name="Ralston E.J."/>
            <person name="Meyer B.J."/>
            <person name="Haag E.S."/>
        </authorList>
    </citation>
    <scope>NUCLEOTIDE SEQUENCE [LARGE SCALE GENOMIC DNA]</scope>
    <source>
        <strain evidence="4">JU1422</strain>
    </source>
</reference>
<evidence type="ECO:0000256" key="1">
    <source>
        <dbReference type="SAM" id="MobiDB-lite"/>
    </source>
</evidence>
<feature type="transmembrane region" description="Helical" evidence="2">
    <location>
        <begin position="82"/>
        <end position="102"/>
    </location>
</feature>
<dbReference type="EMBL" id="PDUG01000003">
    <property type="protein sequence ID" value="PIC41832.1"/>
    <property type="molecule type" value="Genomic_DNA"/>
</dbReference>
<evidence type="ECO:0000313" key="4">
    <source>
        <dbReference type="Proteomes" id="UP000230233"/>
    </source>
</evidence>
<evidence type="ECO:0000256" key="2">
    <source>
        <dbReference type="SAM" id="Phobius"/>
    </source>
</evidence>
<dbReference type="OrthoDB" id="5858402at2759"/>
<organism evidence="3 4">
    <name type="scientific">Caenorhabditis nigoni</name>
    <dbReference type="NCBI Taxonomy" id="1611254"/>
    <lineage>
        <taxon>Eukaryota</taxon>
        <taxon>Metazoa</taxon>
        <taxon>Ecdysozoa</taxon>
        <taxon>Nematoda</taxon>
        <taxon>Chromadorea</taxon>
        <taxon>Rhabditida</taxon>
        <taxon>Rhabditina</taxon>
        <taxon>Rhabditomorpha</taxon>
        <taxon>Rhabditoidea</taxon>
        <taxon>Rhabditidae</taxon>
        <taxon>Peloderinae</taxon>
        <taxon>Caenorhabditis</taxon>
    </lineage>
</organism>
<comment type="caution">
    <text evidence="3">The sequence shown here is derived from an EMBL/GenBank/DDBJ whole genome shotgun (WGS) entry which is preliminary data.</text>
</comment>
<protein>
    <submittedName>
        <fullName evidence="3">Uncharacterized protein</fullName>
    </submittedName>
</protein>